<dbReference type="EMBL" id="CASHTH010002387">
    <property type="protein sequence ID" value="CAI8029197.1"/>
    <property type="molecule type" value="Genomic_DNA"/>
</dbReference>
<feature type="transmembrane region" description="Helical" evidence="8">
    <location>
        <begin position="212"/>
        <end position="230"/>
    </location>
</feature>
<dbReference type="PANTHER" id="PTHR47737">
    <property type="entry name" value="GLYCINE BETAINE/PROLINE BETAINE TRANSPORT SYSTEM PERMEASE PROTEIN PROW"/>
    <property type="match status" value="1"/>
</dbReference>
<dbReference type="GO" id="GO:0031460">
    <property type="term" value="P:glycine betaine transport"/>
    <property type="evidence" value="ECO:0007669"/>
    <property type="project" value="TreeGrafter"/>
</dbReference>
<dbReference type="InterPro" id="IPR000515">
    <property type="entry name" value="MetI-like"/>
</dbReference>
<proteinExistence type="predicted"/>
<feature type="transmembrane region" description="Helical" evidence="8">
    <location>
        <begin position="100"/>
        <end position="126"/>
    </location>
</feature>
<dbReference type="GO" id="GO:0043190">
    <property type="term" value="C:ATP-binding cassette (ABC) transporter complex"/>
    <property type="evidence" value="ECO:0007669"/>
    <property type="project" value="TreeGrafter"/>
</dbReference>
<evidence type="ECO:0000256" key="6">
    <source>
        <dbReference type="ARBA" id="ARBA00022989"/>
    </source>
</evidence>
<feature type="transmembrane region" description="Helical" evidence="8">
    <location>
        <begin position="166"/>
        <end position="192"/>
    </location>
</feature>
<sequence>MVWLEDGFKWIPWPAAFLAIAGVAWVVAGWRLACFAIASLVFIGIMNRWDSAVETIAIIVFSVALSVMIALPLGIMGGRSDRVDSLIRPILDGMQTMPSYVYLVPGILFFELGYTPAVIATVIYAVPPAIRLTNLGIRQVSPETVEAARSFGASPLQLLAKVQMPLALPTIMAGINQTTMLALSMVVIASLVGASGLGEDVFRALQRQDPGNSVIAGMSIVLIAIVIDRLTQSVARSRQEALNAGR</sequence>
<keyword evidence="7 8" id="KW-0472">Membrane</keyword>
<evidence type="ECO:0000313" key="11">
    <source>
        <dbReference type="Proteomes" id="UP001174909"/>
    </source>
</evidence>
<comment type="caution">
    <text evidence="10">The sequence shown here is derived from an EMBL/GenBank/DDBJ whole genome shotgun (WGS) entry which is preliminary data.</text>
</comment>
<dbReference type="CDD" id="cd06261">
    <property type="entry name" value="TM_PBP2"/>
    <property type="match status" value="1"/>
</dbReference>
<dbReference type="PROSITE" id="PS50928">
    <property type="entry name" value="ABC_TM1"/>
    <property type="match status" value="1"/>
</dbReference>
<feature type="transmembrane region" description="Helical" evidence="8">
    <location>
        <begin position="15"/>
        <end position="43"/>
    </location>
</feature>
<dbReference type="InterPro" id="IPR035906">
    <property type="entry name" value="MetI-like_sf"/>
</dbReference>
<gene>
    <name evidence="10" type="ORF">GBAR_LOCUS16595</name>
</gene>
<keyword evidence="6 8" id="KW-1133">Transmembrane helix</keyword>
<evidence type="ECO:0000256" key="3">
    <source>
        <dbReference type="ARBA" id="ARBA00022448"/>
    </source>
</evidence>
<evidence type="ECO:0000256" key="1">
    <source>
        <dbReference type="ARBA" id="ARBA00004141"/>
    </source>
</evidence>
<organism evidence="10 11">
    <name type="scientific">Geodia barretti</name>
    <name type="common">Barrett's horny sponge</name>
    <dbReference type="NCBI Taxonomy" id="519541"/>
    <lineage>
        <taxon>Eukaryota</taxon>
        <taxon>Metazoa</taxon>
        <taxon>Porifera</taxon>
        <taxon>Demospongiae</taxon>
        <taxon>Heteroscleromorpha</taxon>
        <taxon>Tetractinellida</taxon>
        <taxon>Astrophorina</taxon>
        <taxon>Geodiidae</taxon>
        <taxon>Geodia</taxon>
    </lineage>
</organism>
<keyword evidence="11" id="KW-1185">Reference proteome</keyword>
<evidence type="ECO:0000313" key="10">
    <source>
        <dbReference type="EMBL" id="CAI8029197.1"/>
    </source>
</evidence>
<dbReference type="PANTHER" id="PTHR47737:SF1">
    <property type="entry name" value="GLYCINE BETAINE_PROLINE BETAINE TRANSPORT SYSTEM PERMEASE PROTEIN PROW"/>
    <property type="match status" value="1"/>
</dbReference>
<dbReference type="FunFam" id="1.10.3720.10:FF:000001">
    <property type="entry name" value="Glycine betaine ABC transporter, permease"/>
    <property type="match status" value="1"/>
</dbReference>
<comment type="subcellular location">
    <subcellularLocation>
        <location evidence="2">Cell membrane</location>
    </subcellularLocation>
    <subcellularLocation>
        <location evidence="1">Membrane</location>
        <topology evidence="1">Multi-pass membrane protein</topology>
    </subcellularLocation>
</comment>
<keyword evidence="3" id="KW-0813">Transport</keyword>
<feature type="transmembrane region" description="Helical" evidence="8">
    <location>
        <begin position="55"/>
        <end position="75"/>
    </location>
</feature>
<evidence type="ECO:0000256" key="7">
    <source>
        <dbReference type="ARBA" id="ARBA00023136"/>
    </source>
</evidence>
<evidence type="ECO:0000256" key="5">
    <source>
        <dbReference type="ARBA" id="ARBA00022692"/>
    </source>
</evidence>
<dbReference type="Proteomes" id="UP001174909">
    <property type="component" value="Unassembled WGS sequence"/>
</dbReference>
<dbReference type="Gene3D" id="1.10.3720.10">
    <property type="entry name" value="MetI-like"/>
    <property type="match status" value="1"/>
</dbReference>
<dbReference type="AlphaFoldDB" id="A0AA35SHG3"/>
<dbReference type="GO" id="GO:0005275">
    <property type="term" value="F:amine transmembrane transporter activity"/>
    <property type="evidence" value="ECO:0007669"/>
    <property type="project" value="TreeGrafter"/>
</dbReference>
<dbReference type="GO" id="GO:0015226">
    <property type="term" value="F:carnitine transmembrane transporter activity"/>
    <property type="evidence" value="ECO:0007669"/>
    <property type="project" value="TreeGrafter"/>
</dbReference>
<feature type="domain" description="ABC transmembrane type-1" evidence="9">
    <location>
        <begin position="52"/>
        <end position="231"/>
    </location>
</feature>
<dbReference type="Pfam" id="PF00528">
    <property type="entry name" value="BPD_transp_1"/>
    <property type="match status" value="1"/>
</dbReference>
<keyword evidence="5 8" id="KW-0812">Transmembrane</keyword>
<reference evidence="10" key="1">
    <citation type="submission" date="2023-03" db="EMBL/GenBank/DDBJ databases">
        <authorList>
            <person name="Steffen K."/>
            <person name="Cardenas P."/>
        </authorList>
    </citation>
    <scope>NUCLEOTIDE SEQUENCE</scope>
</reference>
<evidence type="ECO:0000256" key="2">
    <source>
        <dbReference type="ARBA" id="ARBA00004236"/>
    </source>
</evidence>
<evidence type="ECO:0000259" key="9">
    <source>
        <dbReference type="PROSITE" id="PS50928"/>
    </source>
</evidence>
<protein>
    <submittedName>
        <fullName evidence="10">Glycine betaine/choline transport system permease protein OusW</fullName>
    </submittedName>
</protein>
<accession>A0AA35SHG3</accession>
<keyword evidence="4" id="KW-1003">Cell membrane</keyword>
<evidence type="ECO:0000256" key="8">
    <source>
        <dbReference type="SAM" id="Phobius"/>
    </source>
</evidence>
<name>A0AA35SHG3_GEOBA</name>
<dbReference type="GO" id="GO:0015871">
    <property type="term" value="P:choline transport"/>
    <property type="evidence" value="ECO:0007669"/>
    <property type="project" value="TreeGrafter"/>
</dbReference>
<evidence type="ECO:0000256" key="4">
    <source>
        <dbReference type="ARBA" id="ARBA00022475"/>
    </source>
</evidence>
<dbReference type="SUPFAM" id="SSF161098">
    <property type="entry name" value="MetI-like"/>
    <property type="match status" value="1"/>
</dbReference>